<dbReference type="Gene3D" id="3.40.50.970">
    <property type="match status" value="1"/>
</dbReference>
<name>A0AAJ1WUK6_9HYPH</name>
<protein>
    <recommendedName>
        <fullName evidence="5">1-deoxy-D-xylulose-5-phosphate synthase</fullName>
        <ecNumber evidence="5">2.2.1.7</ecNumber>
    </recommendedName>
</protein>
<evidence type="ECO:0000256" key="3">
    <source>
        <dbReference type="ARBA" id="ARBA00011081"/>
    </source>
</evidence>
<dbReference type="InterPro" id="IPR029061">
    <property type="entry name" value="THDP-binding"/>
</dbReference>
<comment type="similarity">
    <text evidence="3">Belongs to the transketolase family. DXPS subfamily.</text>
</comment>
<keyword evidence="10" id="KW-0786">Thiamine pyrophosphate</keyword>
<comment type="subunit">
    <text evidence="4">Homodimer.</text>
</comment>
<gene>
    <name evidence="14" type="ORF">QO001_001060</name>
</gene>
<dbReference type="SUPFAM" id="SSF52922">
    <property type="entry name" value="TK C-terminal domain-like"/>
    <property type="match status" value="1"/>
</dbReference>
<evidence type="ECO:0000313" key="15">
    <source>
        <dbReference type="Proteomes" id="UP001223420"/>
    </source>
</evidence>
<dbReference type="InterPro" id="IPR033248">
    <property type="entry name" value="Transketolase_C"/>
</dbReference>
<dbReference type="InterPro" id="IPR009014">
    <property type="entry name" value="Transketo_C/PFOR_II"/>
</dbReference>
<dbReference type="InterPro" id="IPR005477">
    <property type="entry name" value="Dxylulose-5-P_synthase"/>
</dbReference>
<dbReference type="Gene3D" id="3.40.50.920">
    <property type="match status" value="1"/>
</dbReference>
<dbReference type="PANTHER" id="PTHR43322">
    <property type="entry name" value="1-D-DEOXYXYLULOSE 5-PHOSPHATE SYNTHASE-RELATED"/>
    <property type="match status" value="1"/>
</dbReference>
<dbReference type="GO" id="GO:0008661">
    <property type="term" value="F:1-deoxy-D-xylulose-5-phosphate synthase activity"/>
    <property type="evidence" value="ECO:0007669"/>
    <property type="project" value="UniProtKB-EC"/>
</dbReference>
<comment type="pathway">
    <text evidence="2">Metabolic intermediate biosynthesis; 1-deoxy-D-xylulose 5-phosphate biosynthesis; 1-deoxy-D-xylulose 5-phosphate from D-glyceraldehyde 3-phosphate and pyruvate: step 1/1.</text>
</comment>
<keyword evidence="11" id="KW-0414">Isoprene biosynthesis</keyword>
<comment type="caution">
    <text evidence="14">The sequence shown here is derived from an EMBL/GenBank/DDBJ whole genome shotgun (WGS) entry which is preliminary data.</text>
</comment>
<dbReference type="Pfam" id="PF02779">
    <property type="entry name" value="Transket_pyr"/>
    <property type="match status" value="1"/>
</dbReference>
<dbReference type="InterPro" id="IPR005475">
    <property type="entry name" value="Transketolase-like_Pyr-bd"/>
</dbReference>
<dbReference type="GO" id="GO:0046872">
    <property type="term" value="F:metal ion binding"/>
    <property type="evidence" value="ECO:0007669"/>
    <property type="project" value="UniProtKB-KW"/>
</dbReference>
<dbReference type="AlphaFoldDB" id="A0AAJ1WUK6"/>
<dbReference type="EMBL" id="JAUSWL010000002">
    <property type="protein sequence ID" value="MDQ0542142.1"/>
    <property type="molecule type" value="Genomic_DNA"/>
</dbReference>
<feature type="non-terminal residue" evidence="14">
    <location>
        <position position="1"/>
    </location>
</feature>
<dbReference type="RefSeq" id="WP_307354613.1">
    <property type="nucleotide sequence ID" value="NZ_JAUSWL010000002.1"/>
</dbReference>
<dbReference type="Proteomes" id="UP001223420">
    <property type="component" value="Unassembled WGS sequence"/>
</dbReference>
<reference evidence="14" key="1">
    <citation type="submission" date="2023-07" db="EMBL/GenBank/DDBJ databases">
        <title>Genomic Encyclopedia of Type Strains, Phase IV (KMG-IV): sequencing the most valuable type-strain genomes for metagenomic binning, comparative biology and taxonomic classification.</title>
        <authorList>
            <person name="Goeker M."/>
        </authorList>
    </citation>
    <scope>NUCLEOTIDE SEQUENCE</scope>
    <source>
        <strain evidence="14">DSM 19569</strain>
    </source>
</reference>
<comment type="cofactor">
    <cofactor evidence="1">
        <name>Mg(2+)</name>
        <dbReference type="ChEBI" id="CHEBI:18420"/>
    </cofactor>
</comment>
<evidence type="ECO:0000256" key="6">
    <source>
        <dbReference type="ARBA" id="ARBA00022679"/>
    </source>
</evidence>
<evidence type="ECO:0000259" key="13">
    <source>
        <dbReference type="Pfam" id="PF02780"/>
    </source>
</evidence>
<feature type="domain" description="Transketolase-like pyrimidine-binding" evidence="12">
    <location>
        <begin position="1"/>
        <end position="54"/>
    </location>
</feature>
<evidence type="ECO:0000256" key="11">
    <source>
        <dbReference type="ARBA" id="ARBA00023229"/>
    </source>
</evidence>
<dbReference type="PANTHER" id="PTHR43322:SF5">
    <property type="entry name" value="1-DEOXY-D-XYLULOSE-5-PHOSPHATE SYNTHASE, CHLOROPLASTIC"/>
    <property type="match status" value="1"/>
</dbReference>
<dbReference type="GO" id="GO:0016114">
    <property type="term" value="P:terpenoid biosynthetic process"/>
    <property type="evidence" value="ECO:0007669"/>
    <property type="project" value="InterPro"/>
</dbReference>
<evidence type="ECO:0000256" key="1">
    <source>
        <dbReference type="ARBA" id="ARBA00001946"/>
    </source>
</evidence>
<keyword evidence="6 14" id="KW-0808">Transferase</keyword>
<evidence type="ECO:0000256" key="7">
    <source>
        <dbReference type="ARBA" id="ARBA00022723"/>
    </source>
</evidence>
<evidence type="ECO:0000256" key="8">
    <source>
        <dbReference type="ARBA" id="ARBA00022842"/>
    </source>
</evidence>
<dbReference type="GO" id="GO:0009228">
    <property type="term" value="P:thiamine biosynthetic process"/>
    <property type="evidence" value="ECO:0007669"/>
    <property type="project" value="UniProtKB-KW"/>
</dbReference>
<evidence type="ECO:0000256" key="4">
    <source>
        <dbReference type="ARBA" id="ARBA00011738"/>
    </source>
</evidence>
<dbReference type="FunFam" id="3.40.50.920:FF:000002">
    <property type="entry name" value="1-deoxy-D-xylulose-5-phosphate synthase"/>
    <property type="match status" value="1"/>
</dbReference>
<organism evidence="14 15">
    <name type="scientific">Methylobacterium brachiatum</name>
    <dbReference type="NCBI Taxonomy" id="269660"/>
    <lineage>
        <taxon>Bacteria</taxon>
        <taxon>Pseudomonadati</taxon>
        <taxon>Pseudomonadota</taxon>
        <taxon>Alphaproteobacteria</taxon>
        <taxon>Hyphomicrobiales</taxon>
        <taxon>Methylobacteriaceae</taxon>
        <taxon>Methylobacterium</taxon>
    </lineage>
</organism>
<evidence type="ECO:0000256" key="10">
    <source>
        <dbReference type="ARBA" id="ARBA00023052"/>
    </source>
</evidence>
<proteinExistence type="inferred from homology"/>
<evidence type="ECO:0000259" key="12">
    <source>
        <dbReference type="Pfam" id="PF02779"/>
    </source>
</evidence>
<keyword evidence="8" id="KW-0460">Magnesium</keyword>
<feature type="domain" description="Transketolase C-terminal" evidence="13">
    <location>
        <begin position="72"/>
        <end position="196"/>
    </location>
</feature>
<evidence type="ECO:0000256" key="9">
    <source>
        <dbReference type="ARBA" id="ARBA00022977"/>
    </source>
</evidence>
<accession>A0AAJ1WUK6</accession>
<keyword evidence="7" id="KW-0479">Metal-binding</keyword>
<evidence type="ECO:0000256" key="2">
    <source>
        <dbReference type="ARBA" id="ARBA00004980"/>
    </source>
</evidence>
<evidence type="ECO:0000313" key="14">
    <source>
        <dbReference type="EMBL" id="MDQ0542142.1"/>
    </source>
</evidence>
<sequence>DGATHAGAFDLAYLCCLPNMTVMAAADEAELVHMVATAHAHDSGPIALRYPRGEGVGVELPERGEALAIGKGRMVRQDAEARVAILSLGTRLSEALKAADTLSDQGVAVTVADARFAKPLDEALILDLAQSHEVLITIEEGSRGGFGAMVLHLLSERGALDAGRVRVRTLTLPDLYQDHDSPEKMYAEAGLDAATIVKTALATLPERKEGRSRLRLA</sequence>
<dbReference type="Pfam" id="PF02780">
    <property type="entry name" value="Transketolase_C"/>
    <property type="match status" value="1"/>
</dbReference>
<dbReference type="EC" id="2.2.1.7" evidence="5"/>
<keyword evidence="9" id="KW-0784">Thiamine biosynthesis</keyword>
<evidence type="ECO:0000256" key="5">
    <source>
        <dbReference type="ARBA" id="ARBA00013150"/>
    </source>
</evidence>
<dbReference type="SUPFAM" id="SSF52518">
    <property type="entry name" value="Thiamin diphosphate-binding fold (THDP-binding)"/>
    <property type="match status" value="1"/>
</dbReference>